<dbReference type="OrthoDB" id="308602at2759"/>
<evidence type="ECO:0000256" key="1">
    <source>
        <dbReference type="SAM" id="MobiDB-lite"/>
    </source>
</evidence>
<feature type="compositionally biased region" description="Polar residues" evidence="1">
    <location>
        <begin position="362"/>
        <end position="375"/>
    </location>
</feature>
<comment type="caution">
    <text evidence="2">The sequence shown here is derived from an EMBL/GenBank/DDBJ whole genome shotgun (WGS) entry which is preliminary data.</text>
</comment>
<dbReference type="EMBL" id="CAJJDP010000097">
    <property type="protein sequence ID" value="CAD8190765.1"/>
    <property type="molecule type" value="Genomic_DNA"/>
</dbReference>
<accession>A0A8S1WQW1</accession>
<sequence>MYSCDILPLPGQQFRYAKNLNLLHLDHYSKYDSNGHNFSQDQQSSTRIRKPTSKLKLLSLHTLKKDEGKNFYHHTSIYNLKEYNNLTKSPVFFQSSNTQKLNEMQAKVLLTDFQRKVTAYLKKMPNSNNNKQYYSDIKIPGYSKDYETQQIILHTQQEELLNRSLCLNKYNYRPEFSDVGLEVRLMNNTKSFSKQVIPNERIQNRLLKFMEKYLNDEHIDYDLKMQMMTKQYREIVKKIKTQAFKVKVPDHYQVQMSDFNDYYQVNEKKQREYLEQQFDSLADQIIQSIQQSQDSMSSYRQSQSDIDDLQHPHATPNNHKQEIQQEELNEIDEDDDRVNDMKKSKKTGKPKDPKKLTKKQSIKAQRPSTLQRQESDVIQQLSELNNQNLQREQRQPTVQQIEPIQEEELKQTIQEITEELQKPHKKHLTKAQREEQKKRKKEIQRLHQDIERIKKEKGGDFEYEKSDSDSEDRFRRQKLQNQFDDMFKPRQLSRRQSHQHEQSEGEDLDYASEQEVQDRNKIQRVEQIIQQKRDPNYQYNPQEFWQQEVKINVKKPQFPNVVSQQRQQEQFLQFQREKLEQQMQMINQKYTQQPNDASQQQLNNLQQQIPIQQQQQQQSQQFQQQIKNDQQQIHPSNKQNPQQQFTPTHQYDERQKQHTNYSIQKSFKTPQSMPSQQNNQDSLPGIQDHSFDTKQYSQPVLPQYVKEMQNGVAQITNQNQSQNKNQQQQVEQSDQKQKQKQQGSSTKKKQEQPTSDNKGRQIPSMKKIDQEDAQISKEIENHLQQVQYILNRAKMGMYEKMMAAQSVYDVDIHEYKLTDFPLNQTVFPKLNGEDEKQIFQQLFAWQKEIYKTIPILHQVNRNLQIPDENEGAASQLVSSDDDN</sequence>
<feature type="region of interest" description="Disordered" evidence="1">
    <location>
        <begin position="718"/>
        <end position="771"/>
    </location>
</feature>
<feature type="compositionally biased region" description="Basic and acidic residues" evidence="1">
    <location>
        <begin position="431"/>
        <end position="474"/>
    </location>
</feature>
<feature type="compositionally biased region" description="Low complexity" evidence="1">
    <location>
        <begin position="718"/>
        <end position="732"/>
    </location>
</feature>
<feature type="compositionally biased region" description="Low complexity" evidence="1">
    <location>
        <begin position="608"/>
        <end position="633"/>
    </location>
</feature>
<reference evidence="2" key="1">
    <citation type="submission" date="2021-01" db="EMBL/GenBank/DDBJ databases">
        <authorList>
            <consortium name="Genoscope - CEA"/>
            <person name="William W."/>
        </authorList>
    </citation>
    <scope>NUCLEOTIDE SEQUENCE</scope>
</reference>
<evidence type="ECO:0000313" key="2">
    <source>
        <dbReference type="EMBL" id="CAD8190765.1"/>
    </source>
</evidence>
<gene>
    <name evidence="2" type="ORF">POCTA_138.1.T0980082</name>
</gene>
<dbReference type="Proteomes" id="UP000683925">
    <property type="component" value="Unassembled WGS sequence"/>
</dbReference>
<feature type="compositionally biased region" description="Polar residues" evidence="1">
    <location>
        <begin position="634"/>
        <end position="649"/>
    </location>
</feature>
<feature type="region of interest" description="Disordered" evidence="1">
    <location>
        <begin position="608"/>
        <end position="690"/>
    </location>
</feature>
<keyword evidence="3" id="KW-1185">Reference proteome</keyword>
<dbReference type="OMA" id="MINQKYT"/>
<protein>
    <submittedName>
        <fullName evidence="2">Uncharacterized protein</fullName>
    </submittedName>
</protein>
<feature type="region of interest" description="Disordered" evidence="1">
    <location>
        <begin position="292"/>
        <end position="375"/>
    </location>
</feature>
<proteinExistence type="predicted"/>
<feature type="compositionally biased region" description="Acidic residues" evidence="1">
    <location>
        <begin position="324"/>
        <end position="337"/>
    </location>
</feature>
<name>A0A8S1WQW1_PAROT</name>
<feature type="compositionally biased region" description="Polar residues" evidence="1">
    <location>
        <begin position="658"/>
        <end position="682"/>
    </location>
</feature>
<dbReference type="AlphaFoldDB" id="A0A8S1WQW1"/>
<organism evidence="2 3">
    <name type="scientific">Paramecium octaurelia</name>
    <dbReference type="NCBI Taxonomy" id="43137"/>
    <lineage>
        <taxon>Eukaryota</taxon>
        <taxon>Sar</taxon>
        <taxon>Alveolata</taxon>
        <taxon>Ciliophora</taxon>
        <taxon>Intramacronucleata</taxon>
        <taxon>Oligohymenophorea</taxon>
        <taxon>Peniculida</taxon>
        <taxon>Parameciidae</taxon>
        <taxon>Paramecium</taxon>
    </lineage>
</organism>
<feature type="region of interest" description="Disordered" evidence="1">
    <location>
        <begin position="418"/>
        <end position="520"/>
    </location>
</feature>
<evidence type="ECO:0000313" key="3">
    <source>
        <dbReference type="Proteomes" id="UP000683925"/>
    </source>
</evidence>